<protein>
    <recommendedName>
        <fullName evidence="2 10">FAD:protein FMN transferase</fullName>
        <ecNumber evidence="1 10">2.7.1.180</ecNumber>
    </recommendedName>
    <alternativeName>
        <fullName evidence="8 10">Flavin transferase</fullName>
    </alternativeName>
</protein>
<evidence type="ECO:0000256" key="9">
    <source>
        <dbReference type="ARBA" id="ARBA00048540"/>
    </source>
</evidence>
<comment type="similarity">
    <text evidence="10">Belongs to the ApbE family.</text>
</comment>
<name>A0A916JPP9_9FLAO</name>
<evidence type="ECO:0000256" key="8">
    <source>
        <dbReference type="ARBA" id="ARBA00031306"/>
    </source>
</evidence>
<dbReference type="PANTHER" id="PTHR30040">
    <property type="entry name" value="THIAMINE BIOSYNTHESIS LIPOPROTEIN APBE"/>
    <property type="match status" value="1"/>
</dbReference>
<evidence type="ECO:0000256" key="6">
    <source>
        <dbReference type="ARBA" id="ARBA00022827"/>
    </source>
</evidence>
<dbReference type="Pfam" id="PF02424">
    <property type="entry name" value="ApbE"/>
    <property type="match status" value="1"/>
</dbReference>
<dbReference type="InterPro" id="IPR024932">
    <property type="entry name" value="ApbE"/>
</dbReference>
<dbReference type="PIRSF" id="PIRSF006268">
    <property type="entry name" value="ApbE"/>
    <property type="match status" value="1"/>
</dbReference>
<sequence length="351" mass="39374">MTKNWLVLFAAITLWSCNSEVDRQESVADYYQIVGEAQGTTYAITFQGNQNPTKVKSSVDSLLAVYDLANSIYKPTSLITQLNNSSSASFAVASFPEHAYFKTCFEVAKDVYQLTNGAFNPAVYPLVNYWGFHKENFNHSPDSSEIKELLVLIDFSDESFNFKEGVVSRSNPEAKIDFNALAQGHSVDVVGDYLEHQGIENYMVEIGGELSCKGKNPNQQSWKIGIEKPTDDPTSDPNDFQMIATLTNKSLATSGNYRKFYEIDGQRYAHTIDPVSGYPARQNLLSVTVITDECVYADAFATAFMVMGMEKSITFIEQHPDLSIHAYFVYDENGQYLTKMTEGFEKFILQN</sequence>
<dbReference type="EC" id="2.7.1.180" evidence="1 10"/>
<dbReference type="AlphaFoldDB" id="A0A916JPP9"/>
<dbReference type="InterPro" id="IPR003374">
    <property type="entry name" value="ApbE-like_sf"/>
</dbReference>
<dbReference type="KEGG" id="ptan:CRYO30217_02615"/>
<organism evidence="12 13">
    <name type="scientific">Parvicella tangerina</name>
    <dbReference type="NCBI Taxonomy" id="2829795"/>
    <lineage>
        <taxon>Bacteria</taxon>
        <taxon>Pseudomonadati</taxon>
        <taxon>Bacteroidota</taxon>
        <taxon>Flavobacteriia</taxon>
        <taxon>Flavobacteriales</taxon>
        <taxon>Parvicellaceae</taxon>
        <taxon>Parvicella</taxon>
    </lineage>
</organism>
<keyword evidence="3 10" id="KW-0285">Flavoprotein</keyword>
<evidence type="ECO:0000256" key="11">
    <source>
        <dbReference type="PIRSR" id="PIRSR006268-2"/>
    </source>
</evidence>
<dbReference type="EMBL" id="OU015584">
    <property type="protein sequence ID" value="CAG5084979.1"/>
    <property type="molecule type" value="Genomic_DNA"/>
</dbReference>
<evidence type="ECO:0000256" key="10">
    <source>
        <dbReference type="PIRNR" id="PIRNR006268"/>
    </source>
</evidence>
<evidence type="ECO:0000256" key="4">
    <source>
        <dbReference type="ARBA" id="ARBA00022679"/>
    </source>
</evidence>
<dbReference type="GO" id="GO:0046872">
    <property type="term" value="F:metal ion binding"/>
    <property type="evidence" value="ECO:0007669"/>
    <property type="project" value="UniProtKB-UniRule"/>
</dbReference>
<comment type="catalytic activity">
    <reaction evidence="9 10">
        <text>L-threonyl-[protein] + FAD = FMN-L-threonyl-[protein] + AMP + H(+)</text>
        <dbReference type="Rhea" id="RHEA:36847"/>
        <dbReference type="Rhea" id="RHEA-COMP:11060"/>
        <dbReference type="Rhea" id="RHEA-COMP:11061"/>
        <dbReference type="ChEBI" id="CHEBI:15378"/>
        <dbReference type="ChEBI" id="CHEBI:30013"/>
        <dbReference type="ChEBI" id="CHEBI:57692"/>
        <dbReference type="ChEBI" id="CHEBI:74257"/>
        <dbReference type="ChEBI" id="CHEBI:456215"/>
        <dbReference type="EC" id="2.7.1.180"/>
    </reaction>
</comment>
<proteinExistence type="inferred from homology"/>
<evidence type="ECO:0000256" key="1">
    <source>
        <dbReference type="ARBA" id="ARBA00011955"/>
    </source>
</evidence>
<keyword evidence="7 10" id="KW-0460">Magnesium</keyword>
<keyword evidence="5 10" id="KW-0479">Metal-binding</keyword>
<dbReference type="GO" id="GO:0016740">
    <property type="term" value="F:transferase activity"/>
    <property type="evidence" value="ECO:0007669"/>
    <property type="project" value="UniProtKB-UniRule"/>
</dbReference>
<dbReference type="Proteomes" id="UP000683507">
    <property type="component" value="Chromosome"/>
</dbReference>
<accession>A0A916JPP9</accession>
<keyword evidence="6 10" id="KW-0274">FAD</keyword>
<dbReference type="Gene3D" id="3.10.520.10">
    <property type="entry name" value="ApbE-like domains"/>
    <property type="match status" value="1"/>
</dbReference>
<evidence type="ECO:0000256" key="3">
    <source>
        <dbReference type="ARBA" id="ARBA00022630"/>
    </source>
</evidence>
<dbReference type="PANTHER" id="PTHR30040:SF2">
    <property type="entry name" value="FAD:PROTEIN FMN TRANSFERASE"/>
    <property type="match status" value="1"/>
</dbReference>
<dbReference type="SUPFAM" id="SSF143631">
    <property type="entry name" value="ApbE-like"/>
    <property type="match status" value="1"/>
</dbReference>
<comment type="cofactor">
    <cofactor evidence="11">
        <name>Mg(2+)</name>
        <dbReference type="ChEBI" id="CHEBI:18420"/>
    </cofactor>
    <cofactor evidence="11">
        <name>Mn(2+)</name>
        <dbReference type="ChEBI" id="CHEBI:29035"/>
    </cofactor>
    <text evidence="11">Magnesium. Can also use manganese.</text>
</comment>
<evidence type="ECO:0000256" key="5">
    <source>
        <dbReference type="ARBA" id="ARBA00022723"/>
    </source>
</evidence>
<dbReference type="RefSeq" id="WP_258542833.1">
    <property type="nucleotide sequence ID" value="NZ_OU015584.1"/>
</dbReference>
<evidence type="ECO:0000313" key="13">
    <source>
        <dbReference type="Proteomes" id="UP000683507"/>
    </source>
</evidence>
<gene>
    <name evidence="12" type="primary">apbE</name>
    <name evidence="12" type="ORF">CRYO30217_02615</name>
</gene>
<reference evidence="12" key="1">
    <citation type="submission" date="2021-04" db="EMBL/GenBank/DDBJ databases">
        <authorList>
            <person name="Rodrigo-Torres L."/>
            <person name="Arahal R. D."/>
            <person name="Lucena T."/>
        </authorList>
    </citation>
    <scope>NUCLEOTIDE SEQUENCE</scope>
    <source>
        <strain evidence="12">AS29M-1</strain>
    </source>
</reference>
<keyword evidence="13" id="KW-1185">Reference proteome</keyword>
<feature type="binding site" evidence="11">
    <location>
        <position position="180"/>
    </location>
    <ligand>
        <name>Mg(2+)</name>
        <dbReference type="ChEBI" id="CHEBI:18420"/>
    </ligand>
</feature>
<keyword evidence="4 10" id="KW-0808">Transferase</keyword>
<evidence type="ECO:0000256" key="2">
    <source>
        <dbReference type="ARBA" id="ARBA00016337"/>
    </source>
</evidence>
<evidence type="ECO:0000313" key="12">
    <source>
        <dbReference type="EMBL" id="CAG5084979.1"/>
    </source>
</evidence>
<feature type="binding site" evidence="11">
    <location>
        <position position="302"/>
    </location>
    <ligand>
        <name>Mg(2+)</name>
        <dbReference type="ChEBI" id="CHEBI:18420"/>
    </ligand>
</feature>
<evidence type="ECO:0000256" key="7">
    <source>
        <dbReference type="ARBA" id="ARBA00022842"/>
    </source>
</evidence>
<feature type="binding site" evidence="11">
    <location>
        <position position="298"/>
    </location>
    <ligand>
        <name>Mg(2+)</name>
        <dbReference type="ChEBI" id="CHEBI:18420"/>
    </ligand>
</feature>